<feature type="compositionally biased region" description="Polar residues" evidence="1">
    <location>
        <begin position="101"/>
        <end position="110"/>
    </location>
</feature>
<reference evidence="2 3" key="1">
    <citation type="submission" date="2018-10" db="EMBL/GenBank/DDBJ databases">
        <authorList>
            <person name="Ekblom R."/>
            <person name="Jareborg N."/>
        </authorList>
    </citation>
    <scope>NUCLEOTIDE SEQUENCE [LARGE SCALE GENOMIC DNA]</scope>
    <source>
        <tissue evidence="2">Muscle</tissue>
    </source>
</reference>
<feature type="non-terminal residue" evidence="2">
    <location>
        <position position="121"/>
    </location>
</feature>
<evidence type="ECO:0000313" key="3">
    <source>
        <dbReference type="Proteomes" id="UP000269945"/>
    </source>
</evidence>
<comment type="caution">
    <text evidence="2">The sequence shown here is derived from an EMBL/GenBank/DDBJ whole genome shotgun (WGS) entry which is preliminary data.</text>
</comment>
<dbReference type="Proteomes" id="UP000269945">
    <property type="component" value="Unassembled WGS sequence"/>
</dbReference>
<evidence type="ECO:0000313" key="2">
    <source>
        <dbReference type="EMBL" id="VCW68030.1"/>
    </source>
</evidence>
<protein>
    <submittedName>
        <fullName evidence="2">Uncharacterized protein</fullName>
    </submittedName>
</protein>
<keyword evidence="3" id="KW-1185">Reference proteome</keyword>
<name>A0A9X9PVC4_GULGU</name>
<organism evidence="2 3">
    <name type="scientific">Gulo gulo</name>
    <name type="common">Wolverine</name>
    <name type="synonym">Gluton</name>
    <dbReference type="NCBI Taxonomy" id="48420"/>
    <lineage>
        <taxon>Eukaryota</taxon>
        <taxon>Metazoa</taxon>
        <taxon>Chordata</taxon>
        <taxon>Craniata</taxon>
        <taxon>Vertebrata</taxon>
        <taxon>Euteleostomi</taxon>
        <taxon>Mammalia</taxon>
        <taxon>Eutheria</taxon>
        <taxon>Laurasiatheria</taxon>
        <taxon>Carnivora</taxon>
        <taxon>Caniformia</taxon>
        <taxon>Musteloidea</taxon>
        <taxon>Mustelidae</taxon>
        <taxon>Guloninae</taxon>
        <taxon>Gulo</taxon>
    </lineage>
</organism>
<accession>A0A9X9PVC4</accession>
<sequence>QPLPLACPNCTSCAQRRAPCWAQQPAALTPASSTMLAPISKGLSVAPQVWGEEMVLQICTPALGLSALQQEPAGPRSSLATKTPSSPAQGLIGRKRATPCNKPSSSTSQPIPLGPKRQMSQ</sequence>
<dbReference type="EMBL" id="CYRY02003411">
    <property type="protein sequence ID" value="VCW68030.1"/>
    <property type="molecule type" value="Genomic_DNA"/>
</dbReference>
<feature type="compositionally biased region" description="Polar residues" evidence="1">
    <location>
        <begin position="78"/>
        <end position="88"/>
    </location>
</feature>
<gene>
    <name evidence="2" type="ORF">BN2614_LOCUS1</name>
</gene>
<proteinExistence type="predicted"/>
<evidence type="ECO:0000256" key="1">
    <source>
        <dbReference type="SAM" id="MobiDB-lite"/>
    </source>
</evidence>
<feature type="region of interest" description="Disordered" evidence="1">
    <location>
        <begin position="69"/>
        <end position="121"/>
    </location>
</feature>
<dbReference type="AlphaFoldDB" id="A0A9X9PVC4"/>